<dbReference type="EMBL" id="BMMV01000003">
    <property type="protein sequence ID" value="GGJ80772.1"/>
    <property type="molecule type" value="Genomic_DNA"/>
</dbReference>
<evidence type="ECO:0000313" key="3">
    <source>
        <dbReference type="EMBL" id="GGJ80772.1"/>
    </source>
</evidence>
<feature type="transmembrane region" description="Helical" evidence="2">
    <location>
        <begin position="79"/>
        <end position="100"/>
    </location>
</feature>
<keyword evidence="2" id="KW-0812">Transmembrane</keyword>
<proteinExistence type="predicted"/>
<evidence type="ECO:0000313" key="4">
    <source>
        <dbReference type="Proteomes" id="UP000660265"/>
    </source>
</evidence>
<name>A0ABQ2DZE4_9ACTN</name>
<feature type="transmembrane region" description="Helical" evidence="2">
    <location>
        <begin position="138"/>
        <end position="156"/>
    </location>
</feature>
<protein>
    <recommendedName>
        <fullName evidence="5">Integral membrane protein</fullName>
    </recommendedName>
</protein>
<reference evidence="4" key="1">
    <citation type="journal article" date="2019" name="Int. J. Syst. Evol. Microbiol.">
        <title>The Global Catalogue of Microorganisms (GCM) 10K type strain sequencing project: providing services to taxonomists for standard genome sequencing and annotation.</title>
        <authorList>
            <consortium name="The Broad Institute Genomics Platform"/>
            <consortium name="The Broad Institute Genome Sequencing Center for Infectious Disease"/>
            <person name="Wu L."/>
            <person name="Ma J."/>
        </authorList>
    </citation>
    <scope>NUCLEOTIDE SEQUENCE [LARGE SCALE GENOMIC DNA]</scope>
    <source>
        <strain evidence="4">CGMCC 4.7275</strain>
    </source>
</reference>
<comment type="caution">
    <text evidence="3">The sequence shown here is derived from an EMBL/GenBank/DDBJ whole genome shotgun (WGS) entry which is preliminary data.</text>
</comment>
<evidence type="ECO:0008006" key="5">
    <source>
        <dbReference type="Google" id="ProtNLM"/>
    </source>
</evidence>
<organism evidence="3 4">
    <name type="scientific">Streptomyces camponoticapitis</name>
    <dbReference type="NCBI Taxonomy" id="1616125"/>
    <lineage>
        <taxon>Bacteria</taxon>
        <taxon>Bacillati</taxon>
        <taxon>Actinomycetota</taxon>
        <taxon>Actinomycetes</taxon>
        <taxon>Kitasatosporales</taxon>
        <taxon>Streptomycetaceae</taxon>
        <taxon>Streptomyces</taxon>
    </lineage>
</organism>
<keyword evidence="4" id="KW-1185">Reference proteome</keyword>
<sequence>MLWKRDDREELAAMATHAPTSTRSGPRHARPTRPSRFPGLSGGGRPRVPLHLVAVPVTLGITYGVWAPFIQRHGDPLNALQVALGLISGISLALLVFILLRLPRTLATEVRAGAYGVVAGMSLGFLYSLSYASVLRSSGIGLAVGLATAIAAFYYFHTREP</sequence>
<feature type="transmembrane region" description="Helical" evidence="2">
    <location>
        <begin position="112"/>
        <end position="132"/>
    </location>
</feature>
<feature type="region of interest" description="Disordered" evidence="1">
    <location>
        <begin position="14"/>
        <end position="43"/>
    </location>
</feature>
<feature type="transmembrane region" description="Helical" evidence="2">
    <location>
        <begin position="48"/>
        <end position="67"/>
    </location>
</feature>
<evidence type="ECO:0000256" key="2">
    <source>
        <dbReference type="SAM" id="Phobius"/>
    </source>
</evidence>
<keyword evidence="2" id="KW-1133">Transmembrane helix</keyword>
<evidence type="ECO:0000256" key="1">
    <source>
        <dbReference type="SAM" id="MobiDB-lite"/>
    </source>
</evidence>
<keyword evidence="2" id="KW-0472">Membrane</keyword>
<dbReference type="Proteomes" id="UP000660265">
    <property type="component" value="Unassembled WGS sequence"/>
</dbReference>
<accession>A0ABQ2DZE4</accession>
<gene>
    <name evidence="3" type="ORF">GCM10011583_10360</name>
</gene>